<comment type="caution">
    <text evidence="2">The sequence shown here is derived from an EMBL/GenBank/DDBJ whole genome shotgun (WGS) entry which is preliminary data.</text>
</comment>
<dbReference type="Proteomes" id="UP001604277">
    <property type="component" value="Unassembled WGS sequence"/>
</dbReference>
<evidence type="ECO:0000256" key="1">
    <source>
        <dbReference type="SAM" id="MobiDB-lite"/>
    </source>
</evidence>
<evidence type="ECO:0000313" key="2">
    <source>
        <dbReference type="EMBL" id="KAL2489023.1"/>
    </source>
</evidence>
<proteinExistence type="predicted"/>
<protein>
    <submittedName>
        <fullName evidence="2">Uncharacterized protein</fullName>
    </submittedName>
</protein>
<name>A0ABD1RMM2_9LAMI</name>
<reference evidence="3" key="1">
    <citation type="submission" date="2024-07" db="EMBL/GenBank/DDBJ databases">
        <title>Two chromosome-level genome assemblies of Korean endemic species Abeliophyllum distichum and Forsythia ovata (Oleaceae).</title>
        <authorList>
            <person name="Jang H."/>
        </authorList>
    </citation>
    <scope>NUCLEOTIDE SEQUENCE [LARGE SCALE GENOMIC DNA]</scope>
</reference>
<gene>
    <name evidence="2" type="ORF">Fot_42315</name>
</gene>
<feature type="region of interest" description="Disordered" evidence="1">
    <location>
        <begin position="104"/>
        <end position="185"/>
    </location>
</feature>
<sequence>MPATNSFYTGNKPKNLGKLKKRAVERVLDCRASFNSNSNKMNLICQKKRPNSSHVSPAPKMSRVTSTNVPPLPQMARCNNTSTNRFVAPLSLRHSLQANRVVVPSLSQTSQSPNTSIPPTRKNGTQSTIETNPTCSDPLIETLRTHTQPEAPSRTLSNPGAQYGHSSDNLDRPPSSHPGCEQGSGVLVSNMHMETLPSVFLA</sequence>
<organism evidence="2 3">
    <name type="scientific">Forsythia ovata</name>
    <dbReference type="NCBI Taxonomy" id="205694"/>
    <lineage>
        <taxon>Eukaryota</taxon>
        <taxon>Viridiplantae</taxon>
        <taxon>Streptophyta</taxon>
        <taxon>Embryophyta</taxon>
        <taxon>Tracheophyta</taxon>
        <taxon>Spermatophyta</taxon>
        <taxon>Magnoliopsida</taxon>
        <taxon>eudicotyledons</taxon>
        <taxon>Gunneridae</taxon>
        <taxon>Pentapetalae</taxon>
        <taxon>asterids</taxon>
        <taxon>lamiids</taxon>
        <taxon>Lamiales</taxon>
        <taxon>Oleaceae</taxon>
        <taxon>Forsythieae</taxon>
        <taxon>Forsythia</taxon>
    </lineage>
</organism>
<feature type="region of interest" description="Disordered" evidence="1">
    <location>
        <begin position="48"/>
        <end position="73"/>
    </location>
</feature>
<accession>A0ABD1RMM2</accession>
<evidence type="ECO:0000313" key="3">
    <source>
        <dbReference type="Proteomes" id="UP001604277"/>
    </source>
</evidence>
<keyword evidence="3" id="KW-1185">Reference proteome</keyword>
<feature type="compositionally biased region" description="Polar residues" evidence="1">
    <location>
        <begin position="145"/>
        <end position="167"/>
    </location>
</feature>
<dbReference type="AlphaFoldDB" id="A0ABD1RMM2"/>
<feature type="compositionally biased region" description="Polar residues" evidence="1">
    <location>
        <begin position="105"/>
        <end position="135"/>
    </location>
</feature>
<dbReference type="EMBL" id="JBFOLJ010000012">
    <property type="protein sequence ID" value="KAL2489023.1"/>
    <property type="molecule type" value="Genomic_DNA"/>
</dbReference>